<accession>A0ABD0R3L2</accession>
<dbReference type="Proteomes" id="UP001529510">
    <property type="component" value="Unassembled WGS sequence"/>
</dbReference>
<feature type="region of interest" description="Disordered" evidence="1">
    <location>
        <begin position="1"/>
        <end position="22"/>
    </location>
</feature>
<sequence>MQFGQKVEAQDKQHAKKTEQDTLSEHMQMLYAKYTSAGFPLKDGNTVRSFKGHL</sequence>
<feature type="non-terminal residue" evidence="2">
    <location>
        <position position="1"/>
    </location>
</feature>
<evidence type="ECO:0000313" key="2">
    <source>
        <dbReference type="EMBL" id="KAL0193091.1"/>
    </source>
</evidence>
<reference evidence="2 3" key="1">
    <citation type="submission" date="2024-05" db="EMBL/GenBank/DDBJ databases">
        <title>Genome sequencing and assembly of Indian major carp, Cirrhinus mrigala (Hamilton, 1822).</title>
        <authorList>
            <person name="Mohindra V."/>
            <person name="Chowdhury L.M."/>
            <person name="Lal K."/>
            <person name="Jena J.K."/>
        </authorList>
    </citation>
    <scope>NUCLEOTIDE SEQUENCE [LARGE SCALE GENOMIC DNA]</scope>
    <source>
        <strain evidence="2">CM1030</strain>
        <tissue evidence="2">Blood</tissue>
    </source>
</reference>
<organism evidence="2 3">
    <name type="scientific">Cirrhinus mrigala</name>
    <name type="common">Mrigala</name>
    <dbReference type="NCBI Taxonomy" id="683832"/>
    <lineage>
        <taxon>Eukaryota</taxon>
        <taxon>Metazoa</taxon>
        <taxon>Chordata</taxon>
        <taxon>Craniata</taxon>
        <taxon>Vertebrata</taxon>
        <taxon>Euteleostomi</taxon>
        <taxon>Actinopterygii</taxon>
        <taxon>Neopterygii</taxon>
        <taxon>Teleostei</taxon>
        <taxon>Ostariophysi</taxon>
        <taxon>Cypriniformes</taxon>
        <taxon>Cyprinidae</taxon>
        <taxon>Labeoninae</taxon>
        <taxon>Labeonini</taxon>
        <taxon>Cirrhinus</taxon>
    </lineage>
</organism>
<dbReference type="AlphaFoldDB" id="A0ABD0R3L2"/>
<protein>
    <submittedName>
        <fullName evidence="2">Uncharacterized protein</fullName>
    </submittedName>
</protein>
<comment type="caution">
    <text evidence="2">The sequence shown here is derived from an EMBL/GenBank/DDBJ whole genome shotgun (WGS) entry which is preliminary data.</text>
</comment>
<proteinExistence type="predicted"/>
<keyword evidence="3" id="KW-1185">Reference proteome</keyword>
<name>A0ABD0R3L2_CIRMR</name>
<dbReference type="EMBL" id="JAMKFB020000005">
    <property type="protein sequence ID" value="KAL0193091.1"/>
    <property type="molecule type" value="Genomic_DNA"/>
</dbReference>
<feature type="compositionally biased region" description="Basic and acidic residues" evidence="1">
    <location>
        <begin position="8"/>
        <end position="22"/>
    </location>
</feature>
<evidence type="ECO:0000313" key="3">
    <source>
        <dbReference type="Proteomes" id="UP001529510"/>
    </source>
</evidence>
<gene>
    <name evidence="2" type="ORF">M9458_011387</name>
</gene>
<evidence type="ECO:0000256" key="1">
    <source>
        <dbReference type="SAM" id="MobiDB-lite"/>
    </source>
</evidence>
<feature type="non-terminal residue" evidence="2">
    <location>
        <position position="54"/>
    </location>
</feature>